<protein>
    <submittedName>
        <fullName evidence="1">Uncharacterized protein</fullName>
    </submittedName>
</protein>
<dbReference type="EMBL" id="JAKOGI010001019">
    <property type="protein sequence ID" value="KAJ8428342.1"/>
    <property type="molecule type" value="Genomic_DNA"/>
</dbReference>
<comment type="caution">
    <text evidence="1">The sequence shown here is derived from an EMBL/GenBank/DDBJ whole genome shotgun (WGS) entry which is preliminary data.</text>
</comment>
<reference evidence="1" key="1">
    <citation type="submission" date="2022-04" db="EMBL/GenBank/DDBJ databases">
        <title>Carnegiea gigantea Genome sequencing and assembly v2.</title>
        <authorList>
            <person name="Copetti D."/>
            <person name="Sanderson M.J."/>
            <person name="Burquez A."/>
            <person name="Wojciechowski M.F."/>
        </authorList>
    </citation>
    <scope>NUCLEOTIDE SEQUENCE</scope>
    <source>
        <strain evidence="1">SGP5-SGP5p</strain>
        <tissue evidence="1">Aerial part</tissue>
    </source>
</reference>
<proteinExistence type="predicted"/>
<sequence length="329" mass="36455">MGWNSLSDVCCVKPSAFASLSPKLNSNQIMIKIEGGSSSIDGTQCLNRIRRVMIMSCYFPPRVVMEITRMLTLLRLCMEGALSDYGMSGAYECLCAYLTKRYRVYLSSTYHCGPAALANGEVAQMRFRRKLSFHVINLAVGAQVELQINYFDSLRDLFLEACGVTAFDIGTNYHGIIDLDVMNPQNGSIFVKLHPFSDVCCEKPSLHQLSDVCCRKPLVFASLSRKLNSDQIMELICSTIVPTSGVHVLLRLHLLLRCSRSLVHLFFGPHVEAMRTSNGPIGNANIARTTSSITFSILLSSHAMFEINIPNRPHLLSDVCYGKPSVLAS</sequence>
<accession>A0A9Q1JJW9</accession>
<organism evidence="1 2">
    <name type="scientific">Carnegiea gigantea</name>
    <dbReference type="NCBI Taxonomy" id="171969"/>
    <lineage>
        <taxon>Eukaryota</taxon>
        <taxon>Viridiplantae</taxon>
        <taxon>Streptophyta</taxon>
        <taxon>Embryophyta</taxon>
        <taxon>Tracheophyta</taxon>
        <taxon>Spermatophyta</taxon>
        <taxon>Magnoliopsida</taxon>
        <taxon>eudicotyledons</taxon>
        <taxon>Gunneridae</taxon>
        <taxon>Pentapetalae</taxon>
        <taxon>Caryophyllales</taxon>
        <taxon>Cactineae</taxon>
        <taxon>Cactaceae</taxon>
        <taxon>Cactoideae</taxon>
        <taxon>Echinocereeae</taxon>
        <taxon>Carnegiea</taxon>
    </lineage>
</organism>
<keyword evidence="2" id="KW-1185">Reference proteome</keyword>
<name>A0A9Q1JJW9_9CARY</name>
<dbReference type="AlphaFoldDB" id="A0A9Q1JJW9"/>
<evidence type="ECO:0000313" key="1">
    <source>
        <dbReference type="EMBL" id="KAJ8428342.1"/>
    </source>
</evidence>
<gene>
    <name evidence="1" type="ORF">Cgig2_002755</name>
</gene>
<dbReference type="Proteomes" id="UP001153076">
    <property type="component" value="Unassembled WGS sequence"/>
</dbReference>
<evidence type="ECO:0000313" key="2">
    <source>
        <dbReference type="Proteomes" id="UP001153076"/>
    </source>
</evidence>